<feature type="compositionally biased region" description="Polar residues" evidence="5">
    <location>
        <begin position="390"/>
        <end position="405"/>
    </location>
</feature>
<dbReference type="InterPro" id="IPR002110">
    <property type="entry name" value="Ankyrin_rpt"/>
</dbReference>
<evidence type="ECO:0000256" key="4">
    <source>
        <dbReference type="PROSITE-ProRule" id="PRU01240"/>
    </source>
</evidence>
<dbReference type="STRING" id="983964.A0A2T4A7Q1"/>
<feature type="domain" description="Peptidase S8/S53" evidence="6">
    <location>
        <begin position="842"/>
        <end position="1073"/>
    </location>
</feature>
<evidence type="ECO:0000256" key="1">
    <source>
        <dbReference type="ARBA" id="ARBA00022670"/>
    </source>
</evidence>
<comment type="similarity">
    <text evidence="4">Belongs to the peptidase S8 family.</text>
</comment>
<organism evidence="7 8">
    <name type="scientific">Trichoderma harzianum CBS 226.95</name>
    <dbReference type="NCBI Taxonomy" id="983964"/>
    <lineage>
        <taxon>Eukaryota</taxon>
        <taxon>Fungi</taxon>
        <taxon>Dikarya</taxon>
        <taxon>Ascomycota</taxon>
        <taxon>Pezizomycotina</taxon>
        <taxon>Sordariomycetes</taxon>
        <taxon>Hypocreomycetidae</taxon>
        <taxon>Hypocreales</taxon>
        <taxon>Hypocreaceae</taxon>
        <taxon>Trichoderma</taxon>
    </lineage>
</organism>
<keyword evidence="8" id="KW-1185">Reference proteome</keyword>
<evidence type="ECO:0000259" key="6">
    <source>
        <dbReference type="Pfam" id="PF00082"/>
    </source>
</evidence>
<proteinExistence type="inferred from homology"/>
<evidence type="ECO:0000256" key="2">
    <source>
        <dbReference type="ARBA" id="ARBA00022801"/>
    </source>
</evidence>
<dbReference type="Proteomes" id="UP000241690">
    <property type="component" value="Unassembled WGS sequence"/>
</dbReference>
<dbReference type="PANTHER" id="PTHR24121">
    <property type="entry name" value="NO MECHANORECEPTOR POTENTIAL C, ISOFORM D-RELATED"/>
    <property type="match status" value="1"/>
</dbReference>
<sequence length="1186" mass="132802">MNPTAPDMADSDSDSDSDGSVNYDNENEQGVGSYVDSKDVKSFEEQYKAAVKAIKTTTNDREIDVDRFLSAHGAVAGQSAGHGSENLLHAIVDMIKRDDMKSEHVRCLVQRLVEDYPKLLLHQSNDGYNPLHMAIRDSAYQLAEYMISACISSKNTDATRPSAKQNLEITLLQTAQGGRTTLHAAFLGNLNLSTAKLLIENASDDALEAQDDKNNTPMHYAASFKQCTDAGAEIIALLIARDLEALRRKKSSGATFLDLANAEGRSVYEELQFSRQNEIRRQRARKKQRTPNQIPDQSVSTARPASNIPPKYPKADSKAQISVQVSARDAAPLLDYSIKEAKLDDRERERQQKKKEEAERLKAEAEALARKSRVDFVKGQGTTGRDASRHSQSQTNDIESQILTVPSTLDDGRKTIKSVESLANTSIKRRDTGRLDGKLEQGGLAAEAPPVASKSNIQGDFNVKRKVSKEILLKLKLHYMRTRTSEMVLAFLYGANMNGEFQWMKIDEYVNWLTRMSLDVQISFDYDRLPAKVVWNEFEKQFGRDNKSGFKFDRVLQYVTFPQVEVTVKGRLMDRQMGADKSQQEHLGRKDMVHFFNWLYEKGVRHIIRVTVNDSGDPGEKIHTDQSIQQCLERFVVESLDWQKTDLDPETILRVSARSLEKAAPTSEDPKNVELLPDRQLRELRLRWSGNNAVLRAWSEPEGLPMLPRLESVHLLTPPASKMFDDPQWVKQKVEEFRVRLNKNFRKARDEDLKLGQEDAFQATNEIEVLLEAIDMDGGSKLTARGVSNFTTSTSFKGLNSHRWLNSTSRFAGEMRSFWNNTLEQWNNIPNKLLRPEDDFESDVVVALIDDGVDRLDNTLSGQVLEGKSFDYHDGQVRPPFSSARGHGTVMASMILRVCPMAKIYPIRLKTYDVTGGKSQIDRKYAAKAIEAALAKNATIISMSWTLPKSSAENETKDELHEILEVAVKRKVIMFCSSPDAGKFTELDYPSGPWRSRFFRIGAARADGTVFEWTAEDGISFVLPGVDVVKEQAGRTSSEMQSFGVTSRVTDFKYETGSSVATALAAGLAAMIIYCVKASIMALRIANQNMDSVIGIAITNGDLKRISEHDAMKQAFSTLGSVTASRFIQVWEKLDAISDKLEAAQSKVLMDDEKRELTQSFVNFASMLLNGKQSDANMGEYNGLGM</sequence>
<dbReference type="SUPFAM" id="SSF48403">
    <property type="entry name" value="Ankyrin repeat"/>
    <property type="match status" value="1"/>
</dbReference>
<dbReference type="SMART" id="SM00248">
    <property type="entry name" value="ANK"/>
    <property type="match status" value="3"/>
</dbReference>
<keyword evidence="3 4" id="KW-0720">Serine protease</keyword>
<feature type="region of interest" description="Disordered" evidence="5">
    <location>
        <begin position="278"/>
        <end position="320"/>
    </location>
</feature>
<dbReference type="EMBL" id="KZ679682">
    <property type="protein sequence ID" value="PTB53081.1"/>
    <property type="molecule type" value="Genomic_DNA"/>
</dbReference>
<dbReference type="InterPro" id="IPR000209">
    <property type="entry name" value="Peptidase_S8/S53_dom"/>
</dbReference>
<reference evidence="7 8" key="1">
    <citation type="submission" date="2016-07" db="EMBL/GenBank/DDBJ databases">
        <title>Multiple horizontal gene transfer events from other fungi enriched the ability of initially mycotrophic Trichoderma (Ascomycota) to feed on dead plant biomass.</title>
        <authorList>
            <consortium name="DOE Joint Genome Institute"/>
            <person name="Aerts A."/>
            <person name="Atanasova L."/>
            <person name="Chenthamara K."/>
            <person name="Zhang J."/>
            <person name="Grujic M."/>
            <person name="Henrissat B."/>
            <person name="Kuo A."/>
            <person name="Salamov A."/>
            <person name="Lipzen A."/>
            <person name="Labutti K."/>
            <person name="Barry K."/>
            <person name="Miao Y."/>
            <person name="Rahimi M.J."/>
            <person name="Shen Q."/>
            <person name="Grigoriev I.V."/>
            <person name="Kubicek C.P."/>
            <person name="Druzhinina I.S."/>
        </authorList>
    </citation>
    <scope>NUCLEOTIDE SEQUENCE [LARGE SCALE GENOMIC DNA]</scope>
    <source>
        <strain evidence="7 8">CBS 226.95</strain>
    </source>
</reference>
<gene>
    <name evidence="7" type="ORF">M431DRAFT_483258</name>
</gene>
<dbReference type="RefSeq" id="XP_024772758.1">
    <property type="nucleotide sequence ID" value="XM_024916110.1"/>
</dbReference>
<dbReference type="Gene3D" id="3.40.50.200">
    <property type="entry name" value="Peptidase S8/S53 domain"/>
    <property type="match status" value="1"/>
</dbReference>
<dbReference type="Gene3D" id="1.25.40.20">
    <property type="entry name" value="Ankyrin repeat-containing domain"/>
    <property type="match status" value="1"/>
</dbReference>
<dbReference type="InterPro" id="IPR015500">
    <property type="entry name" value="Peptidase_S8_subtilisin-rel"/>
</dbReference>
<keyword evidence="2 4" id="KW-0378">Hydrolase</keyword>
<dbReference type="GeneID" id="36624679"/>
<feature type="region of interest" description="Disordered" evidence="5">
    <location>
        <begin position="372"/>
        <end position="405"/>
    </location>
</feature>
<feature type="compositionally biased region" description="Polar residues" evidence="5">
    <location>
        <begin position="290"/>
        <end position="304"/>
    </location>
</feature>
<keyword evidence="1 4" id="KW-0645">Protease</keyword>
<dbReference type="GO" id="GO:0006508">
    <property type="term" value="P:proteolysis"/>
    <property type="evidence" value="ECO:0007669"/>
    <property type="project" value="UniProtKB-KW"/>
</dbReference>
<feature type="region of interest" description="Disordered" evidence="5">
    <location>
        <begin position="1"/>
        <end position="37"/>
    </location>
</feature>
<dbReference type="SUPFAM" id="SSF52743">
    <property type="entry name" value="Subtilisin-like"/>
    <property type="match status" value="1"/>
</dbReference>
<feature type="active site" description="Charge relay system" evidence="4">
    <location>
        <position position="1059"/>
    </location>
</feature>
<dbReference type="PRINTS" id="PR00723">
    <property type="entry name" value="SUBTILISIN"/>
</dbReference>
<evidence type="ECO:0000313" key="7">
    <source>
        <dbReference type="EMBL" id="PTB53081.1"/>
    </source>
</evidence>
<dbReference type="InterPro" id="IPR036770">
    <property type="entry name" value="Ankyrin_rpt-contain_sf"/>
</dbReference>
<feature type="active site" description="Charge relay system" evidence="4">
    <location>
        <position position="887"/>
    </location>
</feature>
<accession>A0A2T4A7Q1</accession>
<name>A0A2T4A7Q1_TRIHA</name>
<evidence type="ECO:0000256" key="5">
    <source>
        <dbReference type="SAM" id="MobiDB-lite"/>
    </source>
</evidence>
<evidence type="ECO:0000313" key="8">
    <source>
        <dbReference type="Proteomes" id="UP000241690"/>
    </source>
</evidence>
<dbReference type="PANTHER" id="PTHR24121:SF23">
    <property type="entry name" value="NO MECHANORECEPTOR POTENTIAL C, ISOFORM H"/>
    <property type="match status" value="1"/>
</dbReference>
<protein>
    <recommendedName>
        <fullName evidence="6">Peptidase S8/S53 domain-containing protein</fullName>
    </recommendedName>
</protein>
<dbReference type="Pfam" id="PF00082">
    <property type="entry name" value="Peptidase_S8"/>
    <property type="match status" value="1"/>
</dbReference>
<dbReference type="PROSITE" id="PS51892">
    <property type="entry name" value="SUBTILASE"/>
    <property type="match status" value="1"/>
</dbReference>
<dbReference type="GO" id="GO:0004252">
    <property type="term" value="F:serine-type endopeptidase activity"/>
    <property type="evidence" value="ECO:0007669"/>
    <property type="project" value="UniProtKB-UniRule"/>
</dbReference>
<evidence type="ECO:0000256" key="3">
    <source>
        <dbReference type="ARBA" id="ARBA00022825"/>
    </source>
</evidence>
<feature type="active site" description="Charge relay system" evidence="4">
    <location>
        <position position="850"/>
    </location>
</feature>
<dbReference type="InterPro" id="IPR036852">
    <property type="entry name" value="Peptidase_S8/S53_dom_sf"/>
</dbReference>
<dbReference type="AlphaFoldDB" id="A0A2T4A7Q1"/>
<feature type="region of interest" description="Disordered" evidence="5">
    <location>
        <begin position="344"/>
        <end position="363"/>
    </location>
</feature>